<dbReference type="SUPFAM" id="SSF53474">
    <property type="entry name" value="alpha/beta-Hydrolases"/>
    <property type="match status" value="3"/>
</dbReference>
<proteinExistence type="predicted"/>
<dbReference type="AlphaFoldDB" id="A0A2A6CP36"/>
<name>A0A2A6CP36_PRIPA</name>
<dbReference type="EnsemblMetazoa" id="PPA40834.1">
    <property type="protein sequence ID" value="PPA40834.1"/>
    <property type="gene ID" value="WBGene00279203"/>
</dbReference>
<evidence type="ECO:0000313" key="2">
    <source>
        <dbReference type="Proteomes" id="UP000005239"/>
    </source>
</evidence>
<dbReference type="InterPro" id="IPR010463">
    <property type="entry name" value="DUF1057"/>
</dbReference>
<keyword evidence="2" id="KW-1185">Reference proteome</keyword>
<reference evidence="2" key="1">
    <citation type="journal article" date="2008" name="Nat. Genet.">
        <title>The Pristionchus pacificus genome provides a unique perspective on nematode lifestyle and parasitism.</title>
        <authorList>
            <person name="Dieterich C."/>
            <person name="Clifton S.W."/>
            <person name="Schuster L.N."/>
            <person name="Chinwalla A."/>
            <person name="Delehaunty K."/>
            <person name="Dinkelacker I."/>
            <person name="Fulton L."/>
            <person name="Fulton R."/>
            <person name="Godfrey J."/>
            <person name="Minx P."/>
            <person name="Mitreva M."/>
            <person name="Roeseler W."/>
            <person name="Tian H."/>
            <person name="Witte H."/>
            <person name="Yang S.P."/>
            <person name="Wilson R.K."/>
            <person name="Sommer R.J."/>
        </authorList>
    </citation>
    <scope>NUCLEOTIDE SEQUENCE [LARGE SCALE GENOMIC DNA]</scope>
    <source>
        <strain evidence="2">PS312</strain>
    </source>
</reference>
<dbReference type="PANTHER" id="PTHR47533">
    <property type="entry name" value="PROTEIN CBG21859"/>
    <property type="match status" value="1"/>
</dbReference>
<evidence type="ECO:0000313" key="1">
    <source>
        <dbReference type="EnsemblMetazoa" id="PPA40834.1"/>
    </source>
</evidence>
<dbReference type="Gene3D" id="3.40.50.1820">
    <property type="entry name" value="alpha/beta hydrolase"/>
    <property type="match status" value="3"/>
</dbReference>
<gene>
    <name evidence="1" type="primary">WBGene00279203</name>
</gene>
<dbReference type="PANTHER" id="PTHR47533:SF6">
    <property type="entry name" value="PROTEIN CBG08091"/>
    <property type="match status" value="1"/>
</dbReference>
<organism evidence="1 2">
    <name type="scientific">Pristionchus pacificus</name>
    <name type="common">Parasitic nematode worm</name>
    <dbReference type="NCBI Taxonomy" id="54126"/>
    <lineage>
        <taxon>Eukaryota</taxon>
        <taxon>Metazoa</taxon>
        <taxon>Ecdysozoa</taxon>
        <taxon>Nematoda</taxon>
        <taxon>Chromadorea</taxon>
        <taxon>Rhabditida</taxon>
        <taxon>Rhabditina</taxon>
        <taxon>Diplogasteromorpha</taxon>
        <taxon>Diplogasteroidea</taxon>
        <taxon>Neodiplogasteridae</taxon>
        <taxon>Pristionchus</taxon>
    </lineage>
</organism>
<dbReference type="Pfam" id="PF06342">
    <property type="entry name" value="DUF1057"/>
    <property type="match status" value="3"/>
</dbReference>
<accession>A0A2A6CP36</accession>
<sequence length="961" mass="108885">MVRSGLTCFRWIADMGKAGFQTRFSTRPLSTCKDKEQMLFSTQVEFDPSGDEKIGKRVSLEAVYQDWKYITPRLQQAGVRLIGVNYPGFGISEDLPDLTHENIERNAFVEALMENLGLNENIIFMGHSRGSENALKLSARNPSKTVGTVLLNSPGLRIHRGIRPFSIIEFLSNTYERYPSLRGILHYIMHKYYNRIGLRTSSGRVAMNSIKTMANISLHGQGPYQKLIIENEHIRVMFAYAGNDFLIEDAISREFSSEFTKRTHLICKTSAADEEAAASKEMRKAFLTDGQRTVTCEFVPDGHFLQKFRAAFIADAIVAMLQATKNDRNIWIVLMSIDLLDPDDRTYRTPLGFTCGDRELTLDTVFQWKVKQDTAPSGSPLATVITVHDSDDLQHTNEERTAFVEALIGRLDLTQRLIFLGHSRGSENALALAVRNTPKCLGVVLVNPFGLRLNKPIRPRTTMDNIRYYHENYPWLRGPMEWALYHAYNRVVGLHLKNGRIAVNAVKTLTNLYLERQMENIDRINENDDLHLLLCYSGKDHLIETEISEEYAAAFNGLTHMVCTDSSKEDTVAREIEKSFLSSSHHRISVFFSNDSHFAQKKRAQLIARGVVAISKSSVKANLMPECLDAKASLYSTELTFDPTWNHDTAATVTLKAVYQDTAPYGTDRPITVITMHGSPGSHNDFKYLVPHLAEKGIRVIGINFPGFGHSEDRDTLAHSNEERCAFVEALLDQLSIRDGLIFLGHSRGAENALMLAAKLKERTVAVALANAPGMRRHKSINYPWIVEHVCALYNNYFFLRPTIEYCMLKVYNWMGIKCRSGRVVMNSMKSMRSITFGEKKKTFLDTVNETPHIRVIFCYACRDNLIDKEISREYADCFQEQTRLVCASKDPDEEELLLKDLNKAVVDNYKSITVEFVPDGHHGQRDRARFWAQSIDKIASAAPVTVSSSDQTPEQQGKFY</sequence>
<reference evidence="1" key="2">
    <citation type="submission" date="2022-06" db="UniProtKB">
        <authorList>
            <consortium name="EnsemblMetazoa"/>
        </authorList>
    </citation>
    <scope>IDENTIFICATION</scope>
    <source>
        <strain evidence="1">PS312</strain>
    </source>
</reference>
<dbReference type="Proteomes" id="UP000005239">
    <property type="component" value="Unassembled WGS sequence"/>
</dbReference>
<accession>A0A8R1UUR5</accession>
<dbReference type="InterPro" id="IPR029058">
    <property type="entry name" value="AB_hydrolase_fold"/>
</dbReference>
<protein>
    <submittedName>
        <fullName evidence="1">Hydrolase</fullName>
    </submittedName>
</protein>